<name>A0AAN6VYK2_9PEZI</name>
<dbReference type="EMBL" id="MU866458">
    <property type="protein sequence ID" value="KAK4172159.1"/>
    <property type="molecule type" value="Genomic_DNA"/>
</dbReference>
<keyword evidence="3" id="KW-1185">Reference proteome</keyword>
<dbReference type="Proteomes" id="UP001302321">
    <property type="component" value="Unassembled WGS sequence"/>
</dbReference>
<dbReference type="AlphaFoldDB" id="A0AAN6VYK2"/>
<sequence length="489" mass="56658">MDRWDQENFIPPFELRDQEEQAEAWYNNPARQESGRLAEENLRLKKMLRENGISWDRRLTLDLTDPTGSRGTWAEPAKKSRRSSRGDKSQSDQRLPSLPVEIMLYILEYSLTSSHAILDPLARLNPNALTPEERKVSKDQIAINFLATCKAYHAEGTRFLWRNNSFVFTDCLALQNFRNLGLEHRKDMKHITMRIIARYYDDDLERDHRAPYPTLNPRSQPLRLRVIPRVHDDTLARRGFRSYTWLQVVDFLDALRPPFDPDHDKTKPRPRLLPALESLRIDLVNFPSDFLTPPGGPEMHALTAHDLSLSLKELQLTGITDCHWGADISSQLGRMVRDDGLFLKSDSTFVLSNRLRKQSDADWDARAIRAWKVLAEEYMKSKKKKKVSSSLSIGGGHHGHHSHSGLVKIQAVPEEEGAPETMWQERRTLWKRVPLSRDSDERKWVEFDRTTGAPIPANEYMDPVTDSYDPDELVCHHCQMMHSPYDDDY</sequence>
<feature type="region of interest" description="Disordered" evidence="1">
    <location>
        <begin position="66"/>
        <end position="93"/>
    </location>
</feature>
<evidence type="ECO:0000313" key="3">
    <source>
        <dbReference type="Proteomes" id="UP001302321"/>
    </source>
</evidence>
<evidence type="ECO:0000313" key="2">
    <source>
        <dbReference type="EMBL" id="KAK4172159.1"/>
    </source>
</evidence>
<reference evidence="2" key="2">
    <citation type="submission" date="2023-05" db="EMBL/GenBank/DDBJ databases">
        <authorList>
            <consortium name="Lawrence Berkeley National Laboratory"/>
            <person name="Steindorff A."/>
            <person name="Hensen N."/>
            <person name="Bonometti L."/>
            <person name="Westerberg I."/>
            <person name="Brannstrom I.O."/>
            <person name="Guillou S."/>
            <person name="Cros-Aarteil S."/>
            <person name="Calhoun S."/>
            <person name="Haridas S."/>
            <person name="Kuo A."/>
            <person name="Mondo S."/>
            <person name="Pangilinan J."/>
            <person name="Riley R."/>
            <person name="Labutti K."/>
            <person name="Andreopoulos B."/>
            <person name="Lipzen A."/>
            <person name="Chen C."/>
            <person name="Yanf M."/>
            <person name="Daum C."/>
            <person name="Ng V."/>
            <person name="Clum A."/>
            <person name="Ohm R."/>
            <person name="Martin F."/>
            <person name="Silar P."/>
            <person name="Natvig D."/>
            <person name="Lalanne C."/>
            <person name="Gautier V."/>
            <person name="Ament-Velasquez S.L."/>
            <person name="Kruys A."/>
            <person name="Hutchinson M.I."/>
            <person name="Powell A.J."/>
            <person name="Barry K."/>
            <person name="Miller A.N."/>
            <person name="Grigoriev I.V."/>
            <person name="Debuchy R."/>
            <person name="Gladieux P."/>
            <person name="Thoren M.H."/>
            <person name="Johannesson H."/>
        </authorList>
    </citation>
    <scope>NUCLEOTIDE SEQUENCE</scope>
    <source>
        <strain evidence="2">CBS 892.96</strain>
    </source>
</reference>
<reference evidence="2" key="1">
    <citation type="journal article" date="2023" name="Mol. Phylogenet. Evol.">
        <title>Genome-scale phylogeny and comparative genomics of the fungal order Sordariales.</title>
        <authorList>
            <person name="Hensen N."/>
            <person name="Bonometti L."/>
            <person name="Westerberg I."/>
            <person name="Brannstrom I.O."/>
            <person name="Guillou S."/>
            <person name="Cros-Aarteil S."/>
            <person name="Calhoun S."/>
            <person name="Haridas S."/>
            <person name="Kuo A."/>
            <person name="Mondo S."/>
            <person name="Pangilinan J."/>
            <person name="Riley R."/>
            <person name="LaButti K."/>
            <person name="Andreopoulos B."/>
            <person name="Lipzen A."/>
            <person name="Chen C."/>
            <person name="Yan M."/>
            <person name="Daum C."/>
            <person name="Ng V."/>
            <person name="Clum A."/>
            <person name="Steindorff A."/>
            <person name="Ohm R.A."/>
            <person name="Martin F."/>
            <person name="Silar P."/>
            <person name="Natvig D.O."/>
            <person name="Lalanne C."/>
            <person name="Gautier V."/>
            <person name="Ament-Velasquez S.L."/>
            <person name="Kruys A."/>
            <person name="Hutchinson M.I."/>
            <person name="Powell A.J."/>
            <person name="Barry K."/>
            <person name="Miller A.N."/>
            <person name="Grigoriev I.V."/>
            <person name="Debuchy R."/>
            <person name="Gladieux P."/>
            <person name="Hiltunen Thoren M."/>
            <person name="Johannesson H."/>
        </authorList>
    </citation>
    <scope>NUCLEOTIDE SEQUENCE</scope>
    <source>
        <strain evidence="2">CBS 892.96</strain>
    </source>
</reference>
<evidence type="ECO:0000256" key="1">
    <source>
        <dbReference type="SAM" id="MobiDB-lite"/>
    </source>
</evidence>
<proteinExistence type="predicted"/>
<protein>
    <submittedName>
        <fullName evidence="2">Uncharacterized protein</fullName>
    </submittedName>
</protein>
<comment type="caution">
    <text evidence="2">The sequence shown here is derived from an EMBL/GenBank/DDBJ whole genome shotgun (WGS) entry which is preliminary data.</text>
</comment>
<organism evidence="2 3">
    <name type="scientific">Triangularia setosa</name>
    <dbReference type="NCBI Taxonomy" id="2587417"/>
    <lineage>
        <taxon>Eukaryota</taxon>
        <taxon>Fungi</taxon>
        <taxon>Dikarya</taxon>
        <taxon>Ascomycota</taxon>
        <taxon>Pezizomycotina</taxon>
        <taxon>Sordariomycetes</taxon>
        <taxon>Sordariomycetidae</taxon>
        <taxon>Sordariales</taxon>
        <taxon>Podosporaceae</taxon>
        <taxon>Triangularia</taxon>
    </lineage>
</organism>
<accession>A0AAN6VYK2</accession>
<gene>
    <name evidence="2" type="ORF">QBC36DRAFT_80093</name>
</gene>